<reference evidence="2" key="1">
    <citation type="submission" date="2018-08" db="EMBL/GenBank/DDBJ databases">
        <authorList>
            <person name="Rossello M."/>
        </authorList>
    </citation>
    <scope>NUCLEOTIDE SEQUENCE [LARGE SCALE GENOMIC DNA]</scope>
    <source>
        <strain evidence="2">cv. Chinese Spring</strain>
    </source>
</reference>
<dbReference type="Gramene" id="TraesLDM5B03G02969830.1">
    <property type="protein sequence ID" value="TraesLDM5B03G02969830.1.CDS1"/>
    <property type="gene ID" value="TraesLDM5B03G02969830"/>
</dbReference>
<dbReference type="EnsemblPlants" id="TraesCS5B02G407700.1">
    <property type="protein sequence ID" value="TraesCS5B02G407700.1.cds1"/>
    <property type="gene ID" value="TraesCS5B02G407700"/>
</dbReference>
<dbReference type="Proteomes" id="UP000019116">
    <property type="component" value="Chromosome 5B"/>
</dbReference>
<evidence type="ECO:0000313" key="3">
    <source>
        <dbReference type="Proteomes" id="UP000019116"/>
    </source>
</evidence>
<reference evidence="2" key="2">
    <citation type="submission" date="2018-10" db="UniProtKB">
        <authorList>
            <consortium name="EnsemblPlants"/>
        </authorList>
    </citation>
    <scope>IDENTIFICATION</scope>
</reference>
<organism evidence="2">
    <name type="scientific">Triticum aestivum</name>
    <name type="common">Wheat</name>
    <dbReference type="NCBI Taxonomy" id="4565"/>
    <lineage>
        <taxon>Eukaryota</taxon>
        <taxon>Viridiplantae</taxon>
        <taxon>Streptophyta</taxon>
        <taxon>Embryophyta</taxon>
        <taxon>Tracheophyta</taxon>
        <taxon>Spermatophyta</taxon>
        <taxon>Magnoliopsida</taxon>
        <taxon>Liliopsida</taxon>
        <taxon>Poales</taxon>
        <taxon>Poaceae</taxon>
        <taxon>BOP clade</taxon>
        <taxon>Pooideae</taxon>
        <taxon>Triticodae</taxon>
        <taxon>Triticeae</taxon>
        <taxon>Triticinae</taxon>
        <taxon>Triticum</taxon>
    </lineage>
</organism>
<dbReference type="Gramene" id="TraesMAC5B03G02964460.1">
    <property type="protein sequence ID" value="TraesMAC5B03G02964460.1.CDS1"/>
    <property type="gene ID" value="TraesMAC5B03G02964460"/>
</dbReference>
<proteinExistence type="predicted"/>
<dbReference type="Gramene" id="TraesCS5B02G407700.1">
    <property type="protein sequence ID" value="TraesCS5B02G407700.1.cds1"/>
    <property type="gene ID" value="TraesCS5B02G407700"/>
</dbReference>
<dbReference type="Gramene" id="TraesPARA_EIv1.0_1726810.1">
    <property type="protein sequence ID" value="TraesPARA_EIv1.0_1726810.1.CDS1"/>
    <property type="gene ID" value="TraesPARA_EIv1.0_1726810"/>
</dbReference>
<dbReference type="Gramene" id="TraesARI7B03G04287130.1">
    <property type="protein sequence ID" value="TraesARI7B03G04287130.1.CDS1"/>
    <property type="gene ID" value="TraesARI7B03G04287130"/>
</dbReference>
<dbReference type="Gramene" id="TraesNOR5B03G02995030.1">
    <property type="protein sequence ID" value="TraesNOR5B03G02995030.1.CDS1"/>
    <property type="gene ID" value="TraesNOR5B03G02995030"/>
</dbReference>
<dbReference type="OMA" id="HEAVVDW"/>
<dbReference type="Gramene" id="TraesJUL5B03G02988270.1">
    <property type="protein sequence ID" value="TraesJUL5B03G02988270.1.CDS1"/>
    <property type="gene ID" value="TraesJUL5B03G02988270"/>
</dbReference>
<sequence>MSSLIDIWTVEVDRIRATRRAGEPFRPTASPGAQEGGHVAQPSGDGNGTPTADGVMAWPARDQAAGAGAGSPSSPVLVREDAFLSILVDCFGQ</sequence>
<dbReference type="Gramene" id="TraesROB_scaffold_081879_01G000200.1">
    <property type="protein sequence ID" value="TraesROB_scaffold_081879_01G000200.1"/>
    <property type="gene ID" value="TraesROB_scaffold_081879_01G000200"/>
</dbReference>
<accession>A0A3B6LTR2</accession>
<dbReference type="Gramene" id="TraesJAG5B03G02963630.1">
    <property type="protein sequence ID" value="TraesJAG5B03G02963630.1.CDS1"/>
    <property type="gene ID" value="TraesJAG5B03G02963630"/>
</dbReference>
<dbReference type="Gramene" id="TraesCLE_scaffold_136567_01G000200.1">
    <property type="protein sequence ID" value="TraesCLE_scaffold_136567_01G000200.1"/>
    <property type="gene ID" value="TraesCLE_scaffold_136567_01G000200"/>
</dbReference>
<evidence type="ECO:0000313" key="2">
    <source>
        <dbReference type="EnsemblPlants" id="TraesCS5B02G407700.1.cds1"/>
    </source>
</evidence>
<dbReference type="Gramene" id="TraesCAD_scaffold_120593_01G000200.1">
    <property type="protein sequence ID" value="TraesCAD_scaffold_120593_01G000200.1"/>
    <property type="gene ID" value="TraesCAD_scaffold_120593_01G000200"/>
</dbReference>
<dbReference type="Gramene" id="TraesCS5B03G1007000.1">
    <property type="protein sequence ID" value="TraesCS5B03G1007000.1.CDS1"/>
    <property type="gene ID" value="TraesCS5B03G1007000"/>
</dbReference>
<protein>
    <submittedName>
        <fullName evidence="2">Uncharacterized protein</fullName>
    </submittedName>
</protein>
<feature type="region of interest" description="Disordered" evidence="1">
    <location>
        <begin position="19"/>
        <end position="55"/>
    </location>
</feature>
<dbReference type="Gramene" id="TraesSTA5B03G02957950.1">
    <property type="protein sequence ID" value="TraesSTA5B03G02957950.1.CDS1"/>
    <property type="gene ID" value="TraesSTA5B03G02957950"/>
</dbReference>
<dbReference type="Gramene" id="TraesLAC5B03G02921040.1">
    <property type="protein sequence ID" value="TraesLAC5B03G02921040.1.CDS1"/>
    <property type="gene ID" value="TraesLAC5B03G02921040"/>
</dbReference>
<dbReference type="AlphaFoldDB" id="A0A3B6LTR2"/>
<keyword evidence="3" id="KW-1185">Reference proteome</keyword>
<dbReference type="Gramene" id="TraesWEE_scaffold_103745_01G000100.1">
    <property type="protein sequence ID" value="TraesWEE_scaffold_103745_01G000100.1"/>
    <property type="gene ID" value="TraesWEE_scaffold_103745_01G000100"/>
</dbReference>
<dbReference type="Gramene" id="TraesRN5B0100979100.1">
    <property type="protein sequence ID" value="TraesRN5B0100979100.1"/>
    <property type="gene ID" value="TraesRN5B0100979100"/>
</dbReference>
<name>A0A3B6LTR2_WHEAT</name>
<evidence type="ECO:0000256" key="1">
    <source>
        <dbReference type="SAM" id="MobiDB-lite"/>
    </source>
</evidence>
<dbReference type="Gramene" id="TraesSYM7B03G04052980.1">
    <property type="protein sequence ID" value="TraesSYM7B03G04052980.1.CDS1"/>
    <property type="gene ID" value="TraesSYM7B03G04052980"/>
</dbReference>